<proteinExistence type="predicted"/>
<dbReference type="Gene3D" id="1.20.1250.20">
    <property type="entry name" value="MFS general substrate transporter like domains"/>
    <property type="match status" value="1"/>
</dbReference>
<evidence type="ECO:0000256" key="1">
    <source>
        <dbReference type="ARBA" id="ARBA00004141"/>
    </source>
</evidence>
<keyword evidence="4 5" id="KW-0472">Membrane</keyword>
<dbReference type="AlphaFoldDB" id="A0A1B6J6T4"/>
<dbReference type="PANTHER" id="PTHR23507:SF39">
    <property type="entry name" value="GH23453P-RELATED"/>
    <property type="match status" value="1"/>
</dbReference>
<dbReference type="GO" id="GO:0016020">
    <property type="term" value="C:membrane"/>
    <property type="evidence" value="ECO:0007669"/>
    <property type="project" value="UniProtKB-SubCell"/>
</dbReference>
<evidence type="ECO:0000256" key="3">
    <source>
        <dbReference type="ARBA" id="ARBA00022989"/>
    </source>
</evidence>
<evidence type="ECO:0000313" key="6">
    <source>
        <dbReference type="EMBL" id="JAS94882.1"/>
    </source>
</evidence>
<protein>
    <recommendedName>
        <fullName evidence="7">Major facilitator superfamily (MFS) profile domain-containing protein</fullName>
    </recommendedName>
</protein>
<feature type="transmembrane region" description="Helical" evidence="5">
    <location>
        <begin position="353"/>
        <end position="374"/>
    </location>
</feature>
<comment type="subcellular location">
    <subcellularLocation>
        <location evidence="1">Membrane</location>
        <topology evidence="1">Multi-pass membrane protein</topology>
    </subcellularLocation>
</comment>
<sequence length="504" mass="56315">MGFITAYTNFKDAENDNYEIENEERRKLLSGGIQANYGDVIIHSPSPTRGSTVIEPVLLMFLLAKTLSDTVITNLLEYRTCRVLLELPHDNCTDPVSPNVEDLVQPTTAHIITGRALLEAFVPSCMAVLIGPWSDANGRKPFMVISLAGISLTYFCWGCLSLLPNLHPYVFLLASLPMSLSGGSCAVYLLTYCYISDVTDEHTRSFRFSVIVVAEYCSMIIGTALGDLMVTFLPIHDPYFPVFFLSALLLMLIGCYTHWAIKESVDIQVDKKTRLFTFDHVSHLLSAAVKRRNGFAREMIFIIIISYTLGTFMNEGENTITYLFVREKFSWQLTEYTEFNCFTRLTLGLGTLVGVWLLSTVLGLSNMLAVTLLFTSYSLRSFLMAESTNSAEFYMAATVGSFVWCHSPLIRAELSCLVPKHDIGKMFAVAAFLQSLSPMASTPLYTSIYEFTFRNKPGAVFMFSCFLSAVNSMLTAFVFIGQKLVGDECYNTESPPEQIIENVD</sequence>
<organism evidence="6">
    <name type="scientific">Homalodisca liturata</name>
    <dbReference type="NCBI Taxonomy" id="320908"/>
    <lineage>
        <taxon>Eukaryota</taxon>
        <taxon>Metazoa</taxon>
        <taxon>Ecdysozoa</taxon>
        <taxon>Arthropoda</taxon>
        <taxon>Hexapoda</taxon>
        <taxon>Insecta</taxon>
        <taxon>Pterygota</taxon>
        <taxon>Neoptera</taxon>
        <taxon>Paraneoptera</taxon>
        <taxon>Hemiptera</taxon>
        <taxon>Auchenorrhyncha</taxon>
        <taxon>Membracoidea</taxon>
        <taxon>Cicadellidae</taxon>
        <taxon>Cicadellinae</taxon>
        <taxon>Proconiini</taxon>
        <taxon>Homalodisca</taxon>
    </lineage>
</organism>
<dbReference type="Pfam" id="PF07690">
    <property type="entry name" value="MFS_1"/>
    <property type="match status" value="1"/>
</dbReference>
<feature type="transmembrane region" description="Helical" evidence="5">
    <location>
        <begin position="295"/>
        <end position="313"/>
    </location>
</feature>
<reference evidence="6" key="1">
    <citation type="submission" date="2015-11" db="EMBL/GenBank/DDBJ databases">
        <title>De novo transcriptome assembly of four potential Pierce s Disease insect vectors from Arizona vineyards.</title>
        <authorList>
            <person name="Tassone E.E."/>
        </authorList>
    </citation>
    <scope>NUCLEOTIDE SEQUENCE</scope>
</reference>
<dbReference type="InterPro" id="IPR011701">
    <property type="entry name" value="MFS"/>
</dbReference>
<feature type="transmembrane region" description="Helical" evidence="5">
    <location>
        <begin position="427"/>
        <end position="448"/>
    </location>
</feature>
<evidence type="ECO:0000256" key="5">
    <source>
        <dbReference type="SAM" id="Phobius"/>
    </source>
</evidence>
<evidence type="ECO:0000256" key="2">
    <source>
        <dbReference type="ARBA" id="ARBA00022692"/>
    </source>
</evidence>
<evidence type="ECO:0000256" key="4">
    <source>
        <dbReference type="ARBA" id="ARBA00023136"/>
    </source>
</evidence>
<dbReference type="PANTHER" id="PTHR23507">
    <property type="entry name" value="ZGC:174356"/>
    <property type="match status" value="1"/>
</dbReference>
<feature type="transmembrane region" description="Helical" evidence="5">
    <location>
        <begin position="460"/>
        <end position="480"/>
    </location>
</feature>
<name>A0A1B6J6T4_9HEMI</name>
<keyword evidence="3 5" id="KW-1133">Transmembrane helix</keyword>
<feature type="transmembrane region" description="Helical" evidence="5">
    <location>
        <begin position="206"/>
        <end position="233"/>
    </location>
</feature>
<dbReference type="EMBL" id="GECU01012824">
    <property type="protein sequence ID" value="JAS94882.1"/>
    <property type="molecule type" value="Transcribed_RNA"/>
</dbReference>
<dbReference type="InterPro" id="IPR036259">
    <property type="entry name" value="MFS_trans_sf"/>
</dbReference>
<dbReference type="SUPFAM" id="SSF103473">
    <property type="entry name" value="MFS general substrate transporter"/>
    <property type="match status" value="1"/>
</dbReference>
<accession>A0A1B6J6T4</accession>
<keyword evidence="2 5" id="KW-0812">Transmembrane</keyword>
<evidence type="ECO:0008006" key="7">
    <source>
        <dbReference type="Google" id="ProtNLM"/>
    </source>
</evidence>
<dbReference type="GO" id="GO:0022857">
    <property type="term" value="F:transmembrane transporter activity"/>
    <property type="evidence" value="ECO:0007669"/>
    <property type="project" value="InterPro"/>
</dbReference>
<feature type="transmembrane region" description="Helical" evidence="5">
    <location>
        <begin position="169"/>
        <end position="194"/>
    </location>
</feature>
<feature type="transmembrane region" description="Helical" evidence="5">
    <location>
        <begin position="239"/>
        <end position="261"/>
    </location>
</feature>
<gene>
    <name evidence="6" type="ORF">g.40742</name>
</gene>
<feature type="transmembrane region" description="Helical" evidence="5">
    <location>
        <begin position="142"/>
        <end position="163"/>
    </location>
</feature>